<dbReference type="PROSITE" id="PS51257">
    <property type="entry name" value="PROKAR_LIPOPROTEIN"/>
    <property type="match status" value="1"/>
</dbReference>
<protein>
    <submittedName>
        <fullName evidence="2">Uncharacterized protein</fullName>
    </submittedName>
</protein>
<name>N8Y8D3_ACIGI</name>
<dbReference type="HOGENOM" id="CLU_2178113_0_0_6"/>
<keyword evidence="3" id="KW-1185">Reference proteome</keyword>
<comment type="caution">
    <text evidence="2">The sequence shown here is derived from an EMBL/GenBank/DDBJ whole genome shotgun (WGS) entry which is preliminary data.</text>
</comment>
<dbReference type="AlphaFoldDB" id="N8Y8D3"/>
<evidence type="ECO:0000313" key="2">
    <source>
        <dbReference type="EMBL" id="ENV17539.1"/>
    </source>
</evidence>
<evidence type="ECO:0000256" key="1">
    <source>
        <dbReference type="SAM" id="SignalP"/>
    </source>
</evidence>
<gene>
    <name evidence="2" type="ORF">F964_02257</name>
</gene>
<proteinExistence type="predicted"/>
<dbReference type="RefSeq" id="WP_004820083.1">
    <property type="nucleotide sequence ID" value="NZ_KB849456.1"/>
</dbReference>
<dbReference type="EMBL" id="APPJ01000010">
    <property type="protein sequence ID" value="ENV17539.1"/>
    <property type="molecule type" value="Genomic_DNA"/>
</dbReference>
<keyword evidence="1" id="KW-0732">Signal</keyword>
<organism evidence="2 3">
    <name type="scientific">Acinetobacter guillouiae NIPH 991</name>
    <dbReference type="NCBI Taxonomy" id="1217656"/>
    <lineage>
        <taxon>Bacteria</taxon>
        <taxon>Pseudomonadati</taxon>
        <taxon>Pseudomonadota</taxon>
        <taxon>Gammaproteobacteria</taxon>
        <taxon>Moraxellales</taxon>
        <taxon>Moraxellaceae</taxon>
        <taxon>Acinetobacter</taxon>
    </lineage>
</organism>
<feature type="chain" id="PRO_5004136750" evidence="1">
    <location>
        <begin position="20"/>
        <end position="109"/>
    </location>
</feature>
<evidence type="ECO:0000313" key="3">
    <source>
        <dbReference type="Proteomes" id="UP000013148"/>
    </source>
</evidence>
<sequence length="109" mass="11980">MKLNLLSIMLVGSSLFLTACGGDEHGDNSSMNSNTDINQIQNPVVITPIPYDIKDNTLPLNVVERVVMTSKMKGVTRKERQAIMLLNSESAPSTEDWPIGLGAWCREDC</sequence>
<dbReference type="Proteomes" id="UP000013148">
    <property type="component" value="Unassembled WGS sequence"/>
</dbReference>
<feature type="signal peptide" evidence="1">
    <location>
        <begin position="1"/>
        <end position="19"/>
    </location>
</feature>
<reference evidence="2 3" key="1">
    <citation type="submission" date="2013-02" db="EMBL/GenBank/DDBJ databases">
        <title>The Genome Sequence of Acinetobacter guillouiae NIPH 991.</title>
        <authorList>
            <consortium name="The Broad Institute Genome Sequencing Platform"/>
            <consortium name="The Broad Institute Genome Sequencing Center for Infectious Disease"/>
            <person name="Cerqueira G."/>
            <person name="Feldgarden M."/>
            <person name="Courvalin P."/>
            <person name="Perichon B."/>
            <person name="Grillot-Courvalin C."/>
            <person name="Clermont D."/>
            <person name="Rocha E."/>
            <person name="Yoon E.-J."/>
            <person name="Nemec A."/>
            <person name="Walker B."/>
            <person name="Young S.K."/>
            <person name="Zeng Q."/>
            <person name="Gargeya S."/>
            <person name="Fitzgerald M."/>
            <person name="Haas B."/>
            <person name="Abouelleil A."/>
            <person name="Alvarado L."/>
            <person name="Arachchi H.M."/>
            <person name="Berlin A.M."/>
            <person name="Chapman S.B."/>
            <person name="Dewar J."/>
            <person name="Goldberg J."/>
            <person name="Griggs A."/>
            <person name="Gujja S."/>
            <person name="Hansen M."/>
            <person name="Howarth C."/>
            <person name="Imamovic A."/>
            <person name="Larimer J."/>
            <person name="McCowan C."/>
            <person name="Murphy C."/>
            <person name="Neiman D."/>
            <person name="Pearson M."/>
            <person name="Priest M."/>
            <person name="Roberts A."/>
            <person name="Saif S."/>
            <person name="Shea T."/>
            <person name="Sisk P."/>
            <person name="Sykes S."/>
            <person name="Wortman J."/>
            <person name="Nusbaum C."/>
            <person name="Birren B."/>
        </authorList>
    </citation>
    <scope>NUCLEOTIDE SEQUENCE [LARGE SCALE GENOMIC DNA]</scope>
    <source>
        <strain evidence="2 3">NIPH 991</strain>
    </source>
</reference>
<accession>N8Y8D3</accession>